<name>A0A395WAU0_9FIRM</name>
<sequence length="143" mass="17066">MKNKSWKVVWNEDTFGTYLYGSKIWFHSREDVEFENELMPPGTVIKEWYSKVNYQMMRTEPSLPIIDGESSYHIQVNMSDFESYLIRMVFYDRYENEAGTLIIREPEMDFKCPLKTYSYRVQLINAGGTKMHFHSFVITEKEG</sequence>
<evidence type="ECO:0000313" key="1">
    <source>
        <dbReference type="EMBL" id="RGU91438.1"/>
    </source>
</evidence>
<gene>
    <name evidence="1" type="primary">asp3</name>
    <name evidence="1" type="ORF">DWW32_06905</name>
</gene>
<protein>
    <submittedName>
        <fullName evidence="1">Accessory Sec system protein Asp3</fullName>
    </submittedName>
</protein>
<dbReference type="Proteomes" id="UP000265489">
    <property type="component" value="Unassembled WGS sequence"/>
</dbReference>
<dbReference type="EMBL" id="QRYQ01000011">
    <property type="protein sequence ID" value="RGU91438.1"/>
    <property type="molecule type" value="Genomic_DNA"/>
</dbReference>
<dbReference type="GeneID" id="66579606"/>
<reference evidence="1 2" key="1">
    <citation type="submission" date="2018-08" db="EMBL/GenBank/DDBJ databases">
        <title>A genome reference for cultivated species of the human gut microbiota.</title>
        <authorList>
            <person name="Zou Y."/>
            <person name="Xue W."/>
            <person name="Luo G."/>
        </authorList>
    </citation>
    <scope>NUCLEOTIDE SEQUENCE [LARGE SCALE GENOMIC DNA]</scope>
    <source>
        <strain evidence="1 2">AF15-20</strain>
    </source>
</reference>
<dbReference type="AlphaFoldDB" id="A0A395WAU0"/>
<dbReference type="RefSeq" id="WP_118325231.1">
    <property type="nucleotide sequence ID" value="NZ_QRYH01000010.1"/>
</dbReference>
<organism evidence="1 2">
    <name type="scientific">Holdemanella biformis</name>
    <dbReference type="NCBI Taxonomy" id="1735"/>
    <lineage>
        <taxon>Bacteria</taxon>
        <taxon>Bacillati</taxon>
        <taxon>Bacillota</taxon>
        <taxon>Erysipelotrichia</taxon>
        <taxon>Erysipelotrichales</taxon>
        <taxon>Erysipelotrichaceae</taxon>
        <taxon>Holdemanella</taxon>
    </lineage>
</organism>
<evidence type="ECO:0000313" key="2">
    <source>
        <dbReference type="Proteomes" id="UP000265489"/>
    </source>
</evidence>
<dbReference type="Pfam" id="PF15432">
    <property type="entry name" value="Sec-ASP3"/>
    <property type="match status" value="1"/>
</dbReference>
<proteinExistence type="predicted"/>
<dbReference type="GO" id="GO:0015031">
    <property type="term" value="P:protein transport"/>
    <property type="evidence" value="ECO:0007669"/>
    <property type="project" value="InterPro"/>
</dbReference>
<accession>A0A395WAU0</accession>
<dbReference type="NCBIfam" id="TIGR03711">
    <property type="entry name" value="acc_sec_asp3"/>
    <property type="match status" value="1"/>
</dbReference>
<dbReference type="InterPro" id="IPR022259">
    <property type="entry name" value="Acessory_Sec_prot_Asp3"/>
</dbReference>
<comment type="caution">
    <text evidence="1">The sequence shown here is derived from an EMBL/GenBank/DDBJ whole genome shotgun (WGS) entry which is preliminary data.</text>
</comment>